<organism evidence="1 2">
    <name type="scientific">Futiania mangrovi</name>
    <dbReference type="NCBI Taxonomy" id="2959716"/>
    <lineage>
        <taxon>Bacteria</taxon>
        <taxon>Pseudomonadati</taxon>
        <taxon>Pseudomonadota</taxon>
        <taxon>Alphaproteobacteria</taxon>
        <taxon>Futianiales</taxon>
        <taxon>Futianiaceae</taxon>
        <taxon>Futiania</taxon>
    </lineage>
</organism>
<name>A0A9J6PGT7_9PROT</name>
<dbReference type="InterPro" id="IPR036527">
    <property type="entry name" value="SCP2_sterol-bd_dom_sf"/>
</dbReference>
<keyword evidence="2" id="KW-1185">Reference proteome</keyword>
<protein>
    <recommendedName>
        <fullName evidence="3">SCP2 domain-containing protein</fullName>
    </recommendedName>
</protein>
<comment type="caution">
    <text evidence="1">The sequence shown here is derived from an EMBL/GenBank/DDBJ whole genome shotgun (WGS) entry which is preliminary data.</text>
</comment>
<evidence type="ECO:0008006" key="3">
    <source>
        <dbReference type="Google" id="ProtNLM"/>
    </source>
</evidence>
<dbReference type="SUPFAM" id="SSF55718">
    <property type="entry name" value="SCP-like"/>
    <property type="match status" value="1"/>
</dbReference>
<dbReference type="EMBL" id="JAMZFT010000001">
    <property type="protein sequence ID" value="MCP1335306.1"/>
    <property type="molecule type" value="Genomic_DNA"/>
</dbReference>
<dbReference type="Proteomes" id="UP001055804">
    <property type="component" value="Unassembled WGS sequence"/>
</dbReference>
<gene>
    <name evidence="1" type="ORF">NJQ99_02690</name>
</gene>
<evidence type="ECO:0000313" key="1">
    <source>
        <dbReference type="EMBL" id="MCP1335306.1"/>
    </source>
</evidence>
<proteinExistence type="predicted"/>
<reference evidence="1" key="1">
    <citation type="submission" date="2022-06" db="EMBL/GenBank/DDBJ databases">
        <title>Isolation and Genomics of Futiania mangrovii gen. nov., sp. nov., a Rare and Metabolically-versatile member in the Class Alphaproteobacteria.</title>
        <authorList>
            <person name="Liu L."/>
            <person name="Huang W.-C."/>
            <person name="Pan J."/>
            <person name="Li J."/>
            <person name="Huang Y."/>
            <person name="Du H."/>
            <person name="Liu Y."/>
            <person name="Li M."/>
        </authorList>
    </citation>
    <scope>NUCLEOTIDE SEQUENCE</scope>
    <source>
        <strain evidence="1">FT118</strain>
    </source>
</reference>
<dbReference type="RefSeq" id="WP_269331255.1">
    <property type="nucleotide sequence ID" value="NZ_JAMZFT010000001.1"/>
</dbReference>
<accession>A0A9J6PGT7</accession>
<evidence type="ECO:0000313" key="2">
    <source>
        <dbReference type="Proteomes" id="UP001055804"/>
    </source>
</evidence>
<sequence>MFERLQDRVNADTRLVRRGRLVDAVVLVGAGETRYRLTFRAGRIEAVEKGPFVMPGCTFALHADAEDWDRFAEARPAPGYHDLFALLKRRRLRIEGNLHPFMANLFYFKAVFAALRPEGA</sequence>
<dbReference type="AlphaFoldDB" id="A0A9J6PGT7"/>